<feature type="region of interest" description="Disordered" evidence="1">
    <location>
        <begin position="133"/>
        <end position="154"/>
    </location>
</feature>
<evidence type="ECO:0000256" key="2">
    <source>
        <dbReference type="SAM" id="SignalP"/>
    </source>
</evidence>
<proteinExistence type="predicted"/>
<dbReference type="EMBL" id="JAZGQO010000007">
    <property type="protein sequence ID" value="KAK6180692.1"/>
    <property type="molecule type" value="Genomic_DNA"/>
</dbReference>
<accession>A0AAN8JMF4</accession>
<keyword evidence="2" id="KW-0732">Signal</keyword>
<evidence type="ECO:0000313" key="3">
    <source>
        <dbReference type="EMBL" id="KAK6180692.1"/>
    </source>
</evidence>
<feature type="chain" id="PRO_5043010082" evidence="2">
    <location>
        <begin position="23"/>
        <end position="154"/>
    </location>
</feature>
<protein>
    <submittedName>
        <fullName evidence="3">Uncharacterized protein</fullName>
    </submittedName>
</protein>
<evidence type="ECO:0000313" key="4">
    <source>
        <dbReference type="Proteomes" id="UP001347796"/>
    </source>
</evidence>
<evidence type="ECO:0000256" key="1">
    <source>
        <dbReference type="SAM" id="MobiDB-lite"/>
    </source>
</evidence>
<organism evidence="3 4">
    <name type="scientific">Patella caerulea</name>
    <name type="common">Rayed Mediterranean limpet</name>
    <dbReference type="NCBI Taxonomy" id="87958"/>
    <lineage>
        <taxon>Eukaryota</taxon>
        <taxon>Metazoa</taxon>
        <taxon>Spiralia</taxon>
        <taxon>Lophotrochozoa</taxon>
        <taxon>Mollusca</taxon>
        <taxon>Gastropoda</taxon>
        <taxon>Patellogastropoda</taxon>
        <taxon>Patelloidea</taxon>
        <taxon>Patellidae</taxon>
        <taxon>Patella</taxon>
    </lineage>
</organism>
<dbReference type="AlphaFoldDB" id="A0AAN8JMF4"/>
<gene>
    <name evidence="3" type="ORF">SNE40_008696</name>
</gene>
<keyword evidence="4" id="KW-1185">Reference proteome</keyword>
<reference evidence="3 4" key="1">
    <citation type="submission" date="2024-01" db="EMBL/GenBank/DDBJ databases">
        <title>The genome of the rayed Mediterranean limpet Patella caerulea (Linnaeus, 1758).</title>
        <authorList>
            <person name="Anh-Thu Weber A."/>
            <person name="Halstead-Nussloch G."/>
        </authorList>
    </citation>
    <scope>NUCLEOTIDE SEQUENCE [LARGE SCALE GENOMIC DNA]</scope>
    <source>
        <strain evidence="3">AATW-2023a</strain>
        <tissue evidence="3">Whole specimen</tissue>
    </source>
</reference>
<feature type="signal peptide" evidence="2">
    <location>
        <begin position="1"/>
        <end position="22"/>
    </location>
</feature>
<comment type="caution">
    <text evidence="3">The sequence shown here is derived from an EMBL/GenBank/DDBJ whole genome shotgun (WGS) entry which is preliminary data.</text>
</comment>
<dbReference type="Proteomes" id="UP001347796">
    <property type="component" value="Unassembled WGS sequence"/>
</dbReference>
<name>A0AAN8JMF4_PATCE</name>
<sequence>MMIKLLMCCICAVVYKQSSVDGLNSNLQITKGGQIASKLLLLQQLGSHYGDTEEGRKKLRGDRNRMVNNRLARKVDKYDDDEIETKIRNMLDTRDALDKLSYEIREVHGSKLGVVVQARNRMRRSVEAIMMQFGGHGSDKDNNKHQGWKLGRLR</sequence>